<dbReference type="AlphaFoldDB" id="A0A5B7JGE2"/>
<accession>A0A5B7JGE2</accession>
<keyword evidence="2" id="KW-1185">Reference proteome</keyword>
<organism evidence="1 2">
    <name type="scientific">Portunus trituberculatus</name>
    <name type="common">Swimming crab</name>
    <name type="synonym">Neptunus trituberculatus</name>
    <dbReference type="NCBI Taxonomy" id="210409"/>
    <lineage>
        <taxon>Eukaryota</taxon>
        <taxon>Metazoa</taxon>
        <taxon>Ecdysozoa</taxon>
        <taxon>Arthropoda</taxon>
        <taxon>Crustacea</taxon>
        <taxon>Multicrustacea</taxon>
        <taxon>Malacostraca</taxon>
        <taxon>Eumalacostraca</taxon>
        <taxon>Eucarida</taxon>
        <taxon>Decapoda</taxon>
        <taxon>Pleocyemata</taxon>
        <taxon>Brachyura</taxon>
        <taxon>Eubrachyura</taxon>
        <taxon>Portunoidea</taxon>
        <taxon>Portunidae</taxon>
        <taxon>Portuninae</taxon>
        <taxon>Portunus</taxon>
    </lineage>
</organism>
<dbReference type="EMBL" id="VSRR010108693">
    <property type="protein sequence ID" value="MPC97121.1"/>
    <property type="molecule type" value="Genomic_DNA"/>
</dbReference>
<reference evidence="1 2" key="1">
    <citation type="submission" date="2019-05" db="EMBL/GenBank/DDBJ databases">
        <title>Another draft genome of Portunus trituberculatus and its Hox gene families provides insights of decapod evolution.</title>
        <authorList>
            <person name="Jeong J.-H."/>
            <person name="Song I."/>
            <person name="Kim S."/>
            <person name="Choi T."/>
            <person name="Kim D."/>
            <person name="Ryu S."/>
            <person name="Kim W."/>
        </authorList>
    </citation>
    <scope>NUCLEOTIDE SEQUENCE [LARGE SCALE GENOMIC DNA]</scope>
    <source>
        <tissue evidence="1">Muscle</tissue>
    </source>
</reference>
<comment type="caution">
    <text evidence="1">The sequence shown here is derived from an EMBL/GenBank/DDBJ whole genome shotgun (WGS) entry which is preliminary data.</text>
</comment>
<protein>
    <submittedName>
        <fullName evidence="1">Uncharacterized protein</fullName>
    </submittedName>
</protein>
<evidence type="ECO:0000313" key="2">
    <source>
        <dbReference type="Proteomes" id="UP000324222"/>
    </source>
</evidence>
<gene>
    <name evidence="1" type="ORF">E2C01_092414</name>
</gene>
<proteinExistence type="predicted"/>
<dbReference type="Proteomes" id="UP000324222">
    <property type="component" value="Unassembled WGS sequence"/>
</dbReference>
<sequence length="74" mass="8396">MNEGKFQGRVNKEKRNHVEGLYLRGSGGSDHEGEAGSTWRQSYHCEDDWLMTDSLADGSDTFLEALIVFRCDLE</sequence>
<evidence type="ECO:0000313" key="1">
    <source>
        <dbReference type="EMBL" id="MPC97121.1"/>
    </source>
</evidence>
<name>A0A5B7JGE2_PORTR</name>